<accession>A0A0L0VXU1</accession>
<sequence length="597" mass="68284">MGVVGPRSLTIALFRNDLRIHDNPILTHSHLATVKEGDSTRKNKVSDYVLPLYVFDERQVELSGLDGYLRQGNPPRTEVCGFWRTGSHRLNFLCQSVYELKDQLKKKGSDLLIRFGVVESTTIKIIEELQKEGFSVDHVYMAKEVAFEEVGTEKRLANLLAKLPQKVPLSLFHTRSLVHPNDLPFTINKTPDVYTPFRSKVESLPADKLCRPLLPLPGKLQPFPTLPDTISKASPESGYSGSLCEGDGCAEVFGRLVKPLLSNPDIPHDSKDVKGEYKADSRSAFPYKGGESEALRRLDDYFFQGDQPLVRSYKTTRNGLLGQAYSTKFSPFLALGCISPRKIIHSLWDHEAKFGANKDTYWVLFEILWRDYFIFISQKFGRTLFLIKGFEGKLDPKGATQKVSYWKPYKDEKMNQGQGKGKPTTINKNAIAWLKGKTGVPFIDANMIELRETGFMSNRGRQNVASFLAKDLELDWRIGAEWFESELLDYDPCSNYGNWQYVAGVGNDPRTSRQFNPIKQAKDYDAQGDYVKQWIPELKNFPTNRIHSPWLMNGQEWDKHLTGPSKGDNPDHKHIQKDYPRRPILEQQAWKKHYQRR</sequence>
<dbReference type="InterPro" id="IPR006050">
    <property type="entry name" value="DNA_photolyase_N"/>
</dbReference>
<protein>
    <recommendedName>
        <fullName evidence="6">Cryptochrome DASH</fullName>
    </recommendedName>
</protein>
<comment type="caution">
    <text evidence="9">The sequence shown here is derived from an EMBL/GenBank/DDBJ whole genome shotgun (WGS) entry which is preliminary data.</text>
</comment>
<feature type="binding site" evidence="5">
    <location>
        <begin position="366"/>
        <end position="373"/>
    </location>
    <ligand>
        <name>FAD</name>
        <dbReference type="ChEBI" id="CHEBI:57692"/>
    </ligand>
</feature>
<keyword evidence="4 6" id="KW-0157">Chromophore</keyword>
<dbReference type="InterPro" id="IPR002081">
    <property type="entry name" value="Cryptochrome/DNA_photolyase_1"/>
</dbReference>
<dbReference type="PANTHER" id="PTHR11455">
    <property type="entry name" value="CRYPTOCHROME"/>
    <property type="match status" value="1"/>
</dbReference>
<dbReference type="STRING" id="1165861.A0A0L0VXU1"/>
<dbReference type="Pfam" id="PF00875">
    <property type="entry name" value="DNA_photolyase"/>
    <property type="match status" value="1"/>
</dbReference>
<feature type="compositionally biased region" description="Basic and acidic residues" evidence="7">
    <location>
        <begin position="568"/>
        <end position="584"/>
    </location>
</feature>
<dbReference type="PRINTS" id="PR00147">
    <property type="entry name" value="DNAPHOTLYASE"/>
</dbReference>
<dbReference type="PANTHER" id="PTHR11455:SF22">
    <property type="entry name" value="CRYPTOCHROME DASH"/>
    <property type="match status" value="1"/>
</dbReference>
<gene>
    <name evidence="9" type="ORF">PSTG_02786</name>
</gene>
<evidence type="ECO:0000256" key="3">
    <source>
        <dbReference type="ARBA" id="ARBA00022827"/>
    </source>
</evidence>
<evidence type="ECO:0000256" key="7">
    <source>
        <dbReference type="SAM" id="MobiDB-lite"/>
    </source>
</evidence>
<keyword evidence="10" id="KW-1185">Reference proteome</keyword>
<dbReference type="Proteomes" id="UP000054564">
    <property type="component" value="Unassembled WGS sequence"/>
</dbReference>
<dbReference type="InterPro" id="IPR036155">
    <property type="entry name" value="Crypto/Photolyase_N_sf"/>
</dbReference>
<dbReference type="Pfam" id="PF03441">
    <property type="entry name" value="FAD_binding_7"/>
    <property type="match status" value="1"/>
</dbReference>
<comment type="cofactor">
    <cofactor evidence="6">
        <name>(6R)-5,10-methylene-5,6,7,8-tetrahydrofolate</name>
        <dbReference type="ChEBI" id="CHEBI:15636"/>
    </cofactor>
    <text evidence="6">Binds 1 5,10-methenyltetrahydrofolate (MTHF) per subunit.</text>
</comment>
<dbReference type="GO" id="GO:0071949">
    <property type="term" value="F:FAD binding"/>
    <property type="evidence" value="ECO:0007669"/>
    <property type="project" value="TreeGrafter"/>
</dbReference>
<comment type="similarity">
    <text evidence="1 6">Belongs to the DNA photolyase class-1 family.</text>
</comment>
<comment type="function">
    <text evidence="6">May have a photoreceptor function.</text>
</comment>
<dbReference type="PROSITE" id="PS51645">
    <property type="entry name" value="PHR_CRY_ALPHA_BETA"/>
    <property type="match status" value="1"/>
</dbReference>
<dbReference type="GO" id="GO:0000719">
    <property type="term" value="P:photoreactive repair"/>
    <property type="evidence" value="ECO:0007669"/>
    <property type="project" value="TreeGrafter"/>
</dbReference>
<feature type="region of interest" description="Disordered" evidence="7">
    <location>
        <begin position="557"/>
        <end position="597"/>
    </location>
</feature>
<dbReference type="EMBL" id="AJIL01000014">
    <property type="protein sequence ID" value="KNF04081.1"/>
    <property type="molecule type" value="Genomic_DNA"/>
</dbReference>
<dbReference type="Gene3D" id="1.10.579.10">
    <property type="entry name" value="DNA Cyclobutane Dipyrimidine Photolyase, subunit A, domain 3"/>
    <property type="match status" value="1"/>
</dbReference>
<keyword evidence="3 5" id="KW-0274">FAD</keyword>
<evidence type="ECO:0000256" key="4">
    <source>
        <dbReference type="ARBA" id="ARBA00022991"/>
    </source>
</evidence>
<evidence type="ECO:0000256" key="5">
    <source>
        <dbReference type="PIRSR" id="PIRSR602081-1"/>
    </source>
</evidence>
<organism evidence="9 10">
    <name type="scientific">Puccinia striiformis f. sp. tritici PST-78</name>
    <dbReference type="NCBI Taxonomy" id="1165861"/>
    <lineage>
        <taxon>Eukaryota</taxon>
        <taxon>Fungi</taxon>
        <taxon>Dikarya</taxon>
        <taxon>Basidiomycota</taxon>
        <taxon>Pucciniomycotina</taxon>
        <taxon>Pucciniomycetes</taxon>
        <taxon>Pucciniales</taxon>
        <taxon>Pucciniaceae</taxon>
        <taxon>Puccinia</taxon>
    </lineage>
</organism>
<evidence type="ECO:0000259" key="8">
    <source>
        <dbReference type="PROSITE" id="PS51645"/>
    </source>
</evidence>
<feature type="binding site" evidence="5">
    <location>
        <begin position="326"/>
        <end position="330"/>
    </location>
    <ligand>
        <name>FAD</name>
        <dbReference type="ChEBI" id="CHEBI:57692"/>
    </ligand>
</feature>
<dbReference type="GO" id="GO:0003904">
    <property type="term" value="F:deoxyribodipyrimidine photo-lyase activity"/>
    <property type="evidence" value="ECO:0007669"/>
    <property type="project" value="TreeGrafter"/>
</dbReference>
<dbReference type="OrthoDB" id="435881at2759"/>
<proteinExistence type="inferred from homology"/>
<dbReference type="InterPro" id="IPR005101">
    <property type="entry name" value="Cryptochr/Photolyase_FAD-bd"/>
</dbReference>
<reference evidence="10" key="1">
    <citation type="submission" date="2014-03" db="EMBL/GenBank/DDBJ databases">
        <title>The Genome Sequence of Puccinia striiformis f. sp. tritici PST-78.</title>
        <authorList>
            <consortium name="The Broad Institute Genome Sequencing Platform"/>
            <person name="Cuomo C."/>
            <person name="Hulbert S."/>
            <person name="Chen X."/>
            <person name="Walker B."/>
            <person name="Young S.K."/>
            <person name="Zeng Q."/>
            <person name="Gargeya S."/>
            <person name="Fitzgerald M."/>
            <person name="Haas B."/>
            <person name="Abouelleil A."/>
            <person name="Alvarado L."/>
            <person name="Arachchi H.M."/>
            <person name="Berlin A.M."/>
            <person name="Chapman S.B."/>
            <person name="Goldberg J."/>
            <person name="Griggs A."/>
            <person name="Gujja S."/>
            <person name="Hansen M."/>
            <person name="Howarth C."/>
            <person name="Imamovic A."/>
            <person name="Larimer J."/>
            <person name="McCowan C."/>
            <person name="Montmayeur A."/>
            <person name="Murphy C."/>
            <person name="Neiman D."/>
            <person name="Pearson M."/>
            <person name="Priest M."/>
            <person name="Roberts A."/>
            <person name="Saif S."/>
            <person name="Shea T."/>
            <person name="Sisk P."/>
            <person name="Sykes S."/>
            <person name="Wortman J."/>
            <person name="Nusbaum C."/>
            <person name="Birren B."/>
        </authorList>
    </citation>
    <scope>NUCLEOTIDE SEQUENCE [LARGE SCALE GENOMIC DNA]</scope>
    <source>
        <strain evidence="10">race PST-78</strain>
    </source>
</reference>
<dbReference type="AlphaFoldDB" id="A0A0L0VXU1"/>
<dbReference type="InterPro" id="IPR036134">
    <property type="entry name" value="Crypto/Photolyase_FAD-like_sf"/>
</dbReference>
<name>A0A0L0VXU1_9BASI</name>
<dbReference type="SUPFAM" id="SSF52425">
    <property type="entry name" value="Cryptochrome/photolyase, N-terminal domain"/>
    <property type="match status" value="1"/>
</dbReference>
<evidence type="ECO:0000313" key="9">
    <source>
        <dbReference type="EMBL" id="KNF04081.1"/>
    </source>
</evidence>
<feature type="domain" description="Photolyase/cryptochrome alpha/beta" evidence="8">
    <location>
        <begin position="8"/>
        <end position="177"/>
    </location>
</feature>
<dbReference type="InterPro" id="IPR014729">
    <property type="entry name" value="Rossmann-like_a/b/a_fold"/>
</dbReference>
<evidence type="ECO:0000256" key="1">
    <source>
        <dbReference type="ARBA" id="ARBA00005862"/>
    </source>
</evidence>
<comment type="cofactor">
    <cofactor evidence="5 6">
        <name>FAD</name>
        <dbReference type="ChEBI" id="CHEBI:57692"/>
    </cofactor>
    <text evidence="5 6">Binds 1 FAD per subunit.</text>
</comment>
<dbReference type="Gene3D" id="3.40.50.620">
    <property type="entry name" value="HUPs"/>
    <property type="match status" value="1"/>
</dbReference>
<evidence type="ECO:0000313" key="10">
    <source>
        <dbReference type="Proteomes" id="UP000054564"/>
    </source>
</evidence>
<keyword evidence="2 5" id="KW-0285">Flavoprotein</keyword>
<feature type="binding site" evidence="5">
    <location>
        <begin position="489"/>
        <end position="491"/>
    </location>
    <ligand>
        <name>FAD</name>
        <dbReference type="ChEBI" id="CHEBI:57692"/>
    </ligand>
</feature>
<dbReference type="GO" id="GO:0003684">
    <property type="term" value="F:damaged DNA binding"/>
    <property type="evidence" value="ECO:0007669"/>
    <property type="project" value="TreeGrafter"/>
</dbReference>
<evidence type="ECO:0000256" key="2">
    <source>
        <dbReference type="ARBA" id="ARBA00022630"/>
    </source>
</evidence>
<evidence type="ECO:0000256" key="6">
    <source>
        <dbReference type="RuleBase" id="RU367151"/>
    </source>
</evidence>
<feature type="binding site" evidence="5">
    <location>
        <position position="313"/>
    </location>
    <ligand>
        <name>FAD</name>
        <dbReference type="ChEBI" id="CHEBI:57692"/>
    </ligand>
</feature>
<dbReference type="InterPro" id="IPR014133">
    <property type="entry name" value="Cry_DASH"/>
</dbReference>
<dbReference type="SUPFAM" id="SSF48173">
    <property type="entry name" value="Cryptochrome/photolyase FAD-binding domain"/>
    <property type="match status" value="1"/>
</dbReference>
<dbReference type="Gene3D" id="1.25.40.80">
    <property type="match status" value="1"/>
</dbReference>
<dbReference type="NCBIfam" id="TIGR02765">
    <property type="entry name" value="crypto_DASH"/>
    <property type="match status" value="1"/>
</dbReference>